<dbReference type="InParanoid" id="B7QGD8"/>
<dbReference type="EnsemblMetazoa" id="ISCW013166-RA">
    <property type="protein sequence ID" value="ISCW013166-PA"/>
    <property type="gene ID" value="ISCW013166"/>
</dbReference>
<dbReference type="AlphaFoldDB" id="B7QGD8"/>
<name>B7QGD8_IXOSC</name>
<reference evidence="3" key="2">
    <citation type="submission" date="2020-05" db="UniProtKB">
        <authorList>
            <consortium name="EnsemblMetazoa"/>
        </authorList>
    </citation>
    <scope>IDENTIFICATION</scope>
    <source>
        <strain evidence="3">wikel</strain>
    </source>
</reference>
<reference evidence="2 4" key="1">
    <citation type="submission" date="2008-03" db="EMBL/GenBank/DDBJ databases">
        <title>Annotation of Ixodes scapularis.</title>
        <authorList>
            <consortium name="Ixodes scapularis Genome Project Consortium"/>
            <person name="Caler E."/>
            <person name="Hannick L.I."/>
            <person name="Bidwell S."/>
            <person name="Joardar V."/>
            <person name="Thiagarajan M."/>
            <person name="Amedeo P."/>
            <person name="Galinsky K.J."/>
            <person name="Schobel S."/>
            <person name="Inman J."/>
            <person name="Hostetler J."/>
            <person name="Miller J."/>
            <person name="Hammond M."/>
            <person name="Megy K."/>
            <person name="Lawson D."/>
            <person name="Kodira C."/>
            <person name="Sutton G."/>
            <person name="Meyer J."/>
            <person name="Hill C.A."/>
            <person name="Birren B."/>
            <person name="Nene V."/>
            <person name="Collins F."/>
            <person name="Alarcon-Chaidez F."/>
            <person name="Wikel S."/>
            <person name="Strausberg R."/>
        </authorList>
    </citation>
    <scope>NUCLEOTIDE SEQUENCE [LARGE SCALE GENOMIC DNA]</scope>
    <source>
        <strain evidence="4">Wikel</strain>
        <strain evidence="2">Wikel colony</strain>
    </source>
</reference>
<evidence type="ECO:0000313" key="3">
    <source>
        <dbReference type="EnsemblMetazoa" id="ISCW013166-PA"/>
    </source>
</evidence>
<dbReference type="HOGENOM" id="CLU_2981379_0_0_1"/>
<proteinExistence type="predicted"/>
<evidence type="ECO:0000256" key="1">
    <source>
        <dbReference type="SAM" id="MobiDB-lite"/>
    </source>
</evidence>
<dbReference type="VEuPathDB" id="VectorBase:ISCW013166"/>
<dbReference type="EMBL" id="DS930826">
    <property type="protein sequence ID" value="EEC17910.1"/>
    <property type="molecule type" value="Genomic_DNA"/>
</dbReference>
<feature type="region of interest" description="Disordered" evidence="1">
    <location>
        <begin position="1"/>
        <end position="33"/>
    </location>
</feature>
<dbReference type="EMBL" id="ABJB010460611">
    <property type="status" value="NOT_ANNOTATED_CDS"/>
    <property type="molecule type" value="Genomic_DNA"/>
</dbReference>
<keyword evidence="4" id="KW-1185">Reference proteome</keyword>
<evidence type="ECO:0000313" key="4">
    <source>
        <dbReference type="Proteomes" id="UP000001555"/>
    </source>
</evidence>
<dbReference type="PaxDb" id="6945-B7QGD8"/>
<protein>
    <submittedName>
        <fullName evidence="2 3">Uncharacterized protein</fullName>
    </submittedName>
</protein>
<sequence>MEKKRIAASSGEKKKKKKAFSAPSSGEVDANILTERRNAVRRSAYFSSNGKETSESWM</sequence>
<dbReference type="Proteomes" id="UP000001555">
    <property type="component" value="Unassembled WGS sequence"/>
</dbReference>
<evidence type="ECO:0000313" key="2">
    <source>
        <dbReference type="EMBL" id="EEC17910.1"/>
    </source>
</evidence>
<organism>
    <name type="scientific">Ixodes scapularis</name>
    <name type="common">Black-legged tick</name>
    <name type="synonym">Deer tick</name>
    <dbReference type="NCBI Taxonomy" id="6945"/>
    <lineage>
        <taxon>Eukaryota</taxon>
        <taxon>Metazoa</taxon>
        <taxon>Ecdysozoa</taxon>
        <taxon>Arthropoda</taxon>
        <taxon>Chelicerata</taxon>
        <taxon>Arachnida</taxon>
        <taxon>Acari</taxon>
        <taxon>Parasitiformes</taxon>
        <taxon>Ixodida</taxon>
        <taxon>Ixodoidea</taxon>
        <taxon>Ixodidae</taxon>
        <taxon>Ixodinae</taxon>
        <taxon>Ixodes</taxon>
    </lineage>
</organism>
<gene>
    <name evidence="2" type="ORF">IscW_ISCW013166</name>
</gene>
<accession>B7QGD8</accession>